<dbReference type="PROSITE" id="PS00211">
    <property type="entry name" value="ABC_TRANSPORTER_1"/>
    <property type="match status" value="1"/>
</dbReference>
<dbReference type="AlphaFoldDB" id="A0A853DDP5"/>
<dbReference type="InterPro" id="IPR003593">
    <property type="entry name" value="AAA+_ATPase"/>
</dbReference>
<dbReference type="EMBL" id="JACCFW010000001">
    <property type="protein sequence ID" value="NYJ74757.1"/>
    <property type="molecule type" value="Genomic_DNA"/>
</dbReference>
<dbReference type="SMART" id="SM00382">
    <property type="entry name" value="AAA"/>
    <property type="match status" value="1"/>
</dbReference>
<dbReference type="GO" id="GO:0046677">
    <property type="term" value="P:response to antibiotic"/>
    <property type="evidence" value="ECO:0007669"/>
    <property type="project" value="UniProtKB-KW"/>
</dbReference>
<evidence type="ECO:0000256" key="3">
    <source>
        <dbReference type="ARBA" id="ARBA00022741"/>
    </source>
</evidence>
<evidence type="ECO:0000256" key="2">
    <source>
        <dbReference type="ARBA" id="ARBA00022448"/>
    </source>
</evidence>
<dbReference type="PROSITE" id="PS50893">
    <property type="entry name" value="ABC_TRANSPORTER_2"/>
    <property type="match status" value="1"/>
</dbReference>
<dbReference type="PANTHER" id="PTHR42711">
    <property type="entry name" value="ABC TRANSPORTER ATP-BINDING PROTEIN"/>
    <property type="match status" value="1"/>
</dbReference>
<dbReference type="Pfam" id="PF00005">
    <property type="entry name" value="ABC_tran"/>
    <property type="match status" value="1"/>
</dbReference>
<evidence type="ECO:0000313" key="8">
    <source>
        <dbReference type="Proteomes" id="UP000571817"/>
    </source>
</evidence>
<dbReference type="GO" id="GO:0016887">
    <property type="term" value="F:ATP hydrolysis activity"/>
    <property type="evidence" value="ECO:0007669"/>
    <property type="project" value="InterPro"/>
</dbReference>
<comment type="subcellular location">
    <subcellularLocation>
        <location evidence="1">Cell membrane</location>
        <topology evidence="1">Peripheral membrane protein</topology>
    </subcellularLocation>
</comment>
<gene>
    <name evidence="7" type="ORF">HNR15_001720</name>
</gene>
<keyword evidence="8" id="KW-1185">Reference proteome</keyword>
<name>A0A853DDP5_9MICO</name>
<protein>
    <submittedName>
        <fullName evidence="7">ABC-2 type transport system ATP-binding protein</fullName>
    </submittedName>
</protein>
<organism evidence="7 8">
    <name type="scientific">Allobranchiibius huperziae</name>
    <dbReference type="NCBI Taxonomy" id="1874116"/>
    <lineage>
        <taxon>Bacteria</taxon>
        <taxon>Bacillati</taxon>
        <taxon>Actinomycetota</taxon>
        <taxon>Actinomycetes</taxon>
        <taxon>Micrococcales</taxon>
        <taxon>Dermacoccaceae</taxon>
        <taxon>Allobranchiibius</taxon>
    </lineage>
</organism>
<keyword evidence="2" id="KW-0813">Transport</keyword>
<dbReference type="PANTHER" id="PTHR42711:SF16">
    <property type="entry name" value="ABC TRANSPORTER ATP-BINDING PROTEIN"/>
    <property type="match status" value="1"/>
</dbReference>
<keyword evidence="4 7" id="KW-0067">ATP-binding</keyword>
<sequence>MTVDAPVQIRDVSHRYAGRAALNAMTWDAAAGQVTCVLGPNGAGKTTVIEMAEGLRRPHQGAISVLGVDPWRAPAAHRARVGVMLQDGGLPGSVRPMRLLAHLASLYSEDDRADLVEALGIGEFAHTATRRLSGGQRQRLALAAALIGRPEVAFLDEPSAGLDPHSRLDVWDLIRAARDRGCAVVVTTHSFEEAERLADRVVVVAAGRVVADGTVSAVRAGNSPDGDGTLESAYFALTRTARTA</sequence>
<dbReference type="Gene3D" id="3.40.50.300">
    <property type="entry name" value="P-loop containing nucleotide triphosphate hydrolases"/>
    <property type="match status" value="1"/>
</dbReference>
<reference evidence="7 8" key="1">
    <citation type="submission" date="2020-07" db="EMBL/GenBank/DDBJ databases">
        <title>Sequencing the genomes of 1000 actinobacteria strains.</title>
        <authorList>
            <person name="Klenk H.-P."/>
        </authorList>
    </citation>
    <scope>NUCLEOTIDE SEQUENCE [LARGE SCALE GENOMIC DNA]</scope>
    <source>
        <strain evidence="7 8">DSM 29531</strain>
    </source>
</reference>
<proteinExistence type="predicted"/>
<dbReference type="InterPro" id="IPR050763">
    <property type="entry name" value="ABC_transporter_ATP-binding"/>
</dbReference>
<comment type="caution">
    <text evidence="7">The sequence shown here is derived from an EMBL/GenBank/DDBJ whole genome shotgun (WGS) entry which is preliminary data.</text>
</comment>
<dbReference type="GO" id="GO:0005886">
    <property type="term" value="C:plasma membrane"/>
    <property type="evidence" value="ECO:0007669"/>
    <property type="project" value="UniProtKB-SubCell"/>
</dbReference>
<keyword evidence="3" id="KW-0547">Nucleotide-binding</keyword>
<dbReference type="CDD" id="cd03230">
    <property type="entry name" value="ABC_DR_subfamily_A"/>
    <property type="match status" value="1"/>
</dbReference>
<evidence type="ECO:0000256" key="5">
    <source>
        <dbReference type="ARBA" id="ARBA00023251"/>
    </source>
</evidence>
<dbReference type="InterPro" id="IPR017871">
    <property type="entry name" value="ABC_transporter-like_CS"/>
</dbReference>
<accession>A0A853DDP5</accession>
<dbReference type="Proteomes" id="UP000571817">
    <property type="component" value="Unassembled WGS sequence"/>
</dbReference>
<evidence type="ECO:0000256" key="4">
    <source>
        <dbReference type="ARBA" id="ARBA00022840"/>
    </source>
</evidence>
<dbReference type="GO" id="GO:0005524">
    <property type="term" value="F:ATP binding"/>
    <property type="evidence" value="ECO:0007669"/>
    <property type="project" value="UniProtKB-KW"/>
</dbReference>
<feature type="domain" description="ABC transporter" evidence="6">
    <location>
        <begin position="7"/>
        <end position="231"/>
    </location>
</feature>
<evidence type="ECO:0000259" key="6">
    <source>
        <dbReference type="PROSITE" id="PS50893"/>
    </source>
</evidence>
<evidence type="ECO:0000256" key="1">
    <source>
        <dbReference type="ARBA" id="ARBA00004202"/>
    </source>
</evidence>
<dbReference type="InterPro" id="IPR003439">
    <property type="entry name" value="ABC_transporter-like_ATP-bd"/>
</dbReference>
<keyword evidence="5" id="KW-0046">Antibiotic resistance</keyword>
<dbReference type="InterPro" id="IPR027417">
    <property type="entry name" value="P-loop_NTPase"/>
</dbReference>
<dbReference type="SUPFAM" id="SSF52540">
    <property type="entry name" value="P-loop containing nucleoside triphosphate hydrolases"/>
    <property type="match status" value="1"/>
</dbReference>
<evidence type="ECO:0000313" key="7">
    <source>
        <dbReference type="EMBL" id="NYJ74757.1"/>
    </source>
</evidence>